<keyword evidence="5 8" id="KW-1133">Transmembrane helix</keyword>
<evidence type="ECO:0000256" key="5">
    <source>
        <dbReference type="ARBA" id="ARBA00022989"/>
    </source>
</evidence>
<accession>A0ABQ1HBB9</accession>
<sequence>MPGPPEERAMPPVQPGAAGDIDRLYAAIPERNTGDCLLRTMQQHHVQLSTMADTKANIIITMSSIVLTLVLGRLGDPLLRSASITLAAFTMLALLLAVLAVLPKYRPLKLTDDTIPPQFNLMFFGHFAELPRERFLTEIAGALKSDGSVYETMARDTYALGYYLAHHKYRYLRLSYLFFLGGFILACLVQGWQLVAG</sequence>
<keyword evidence="3 8" id="KW-0812">Transmembrane</keyword>
<evidence type="ECO:0000313" key="10">
    <source>
        <dbReference type="EMBL" id="GGA69346.1"/>
    </source>
</evidence>
<organism evidence="10 11">
    <name type="scientific">Arenimonas soli</name>
    <dbReference type="NCBI Taxonomy" id="2269504"/>
    <lineage>
        <taxon>Bacteria</taxon>
        <taxon>Pseudomonadati</taxon>
        <taxon>Pseudomonadota</taxon>
        <taxon>Gammaproteobacteria</taxon>
        <taxon>Lysobacterales</taxon>
        <taxon>Lysobacteraceae</taxon>
        <taxon>Arenimonas</taxon>
    </lineage>
</organism>
<evidence type="ECO:0000256" key="3">
    <source>
        <dbReference type="ARBA" id="ARBA00022692"/>
    </source>
</evidence>
<keyword evidence="6" id="KW-0051">Antiviral defense</keyword>
<name>A0ABQ1HBB9_9GAMM</name>
<keyword evidence="2" id="KW-1003">Cell membrane</keyword>
<evidence type="ECO:0000256" key="1">
    <source>
        <dbReference type="ARBA" id="ARBA00004236"/>
    </source>
</evidence>
<evidence type="ECO:0000256" key="6">
    <source>
        <dbReference type="ARBA" id="ARBA00023118"/>
    </source>
</evidence>
<comment type="caution">
    <text evidence="10">The sequence shown here is derived from an EMBL/GenBank/DDBJ whole genome shotgun (WGS) entry which is preliminary data.</text>
</comment>
<feature type="transmembrane region" description="Helical" evidence="8">
    <location>
        <begin position="56"/>
        <end position="75"/>
    </location>
</feature>
<dbReference type="Pfam" id="PF18967">
    <property type="entry name" value="PycTM"/>
    <property type="match status" value="1"/>
</dbReference>
<evidence type="ECO:0000256" key="7">
    <source>
        <dbReference type="ARBA" id="ARBA00023136"/>
    </source>
</evidence>
<proteinExistence type="predicted"/>
<feature type="domain" description="Pycsar effector protein" evidence="9">
    <location>
        <begin position="37"/>
        <end position="189"/>
    </location>
</feature>
<keyword evidence="4" id="KW-0547">Nucleotide-binding</keyword>
<protein>
    <recommendedName>
        <fullName evidence="9">Pycsar effector protein domain-containing protein</fullName>
    </recommendedName>
</protein>
<dbReference type="EMBL" id="BMKC01000001">
    <property type="protein sequence ID" value="GGA69346.1"/>
    <property type="molecule type" value="Genomic_DNA"/>
</dbReference>
<dbReference type="InterPro" id="IPR043760">
    <property type="entry name" value="PycTM_dom"/>
</dbReference>
<keyword evidence="7 8" id="KW-0472">Membrane</keyword>
<evidence type="ECO:0000256" key="2">
    <source>
        <dbReference type="ARBA" id="ARBA00022475"/>
    </source>
</evidence>
<keyword evidence="11" id="KW-1185">Reference proteome</keyword>
<comment type="subcellular location">
    <subcellularLocation>
        <location evidence="1">Cell membrane</location>
    </subcellularLocation>
</comment>
<reference evidence="11" key="1">
    <citation type="journal article" date="2019" name="Int. J. Syst. Evol. Microbiol.">
        <title>The Global Catalogue of Microorganisms (GCM) 10K type strain sequencing project: providing services to taxonomists for standard genome sequencing and annotation.</title>
        <authorList>
            <consortium name="The Broad Institute Genomics Platform"/>
            <consortium name="The Broad Institute Genome Sequencing Center for Infectious Disease"/>
            <person name="Wu L."/>
            <person name="Ma J."/>
        </authorList>
    </citation>
    <scope>NUCLEOTIDE SEQUENCE [LARGE SCALE GENOMIC DNA]</scope>
    <source>
        <strain evidence="11">CGMCC 1.15905</strain>
    </source>
</reference>
<feature type="transmembrane region" description="Helical" evidence="8">
    <location>
        <begin position="174"/>
        <end position="195"/>
    </location>
</feature>
<feature type="transmembrane region" description="Helical" evidence="8">
    <location>
        <begin position="81"/>
        <end position="102"/>
    </location>
</feature>
<dbReference type="Proteomes" id="UP000623419">
    <property type="component" value="Unassembled WGS sequence"/>
</dbReference>
<gene>
    <name evidence="10" type="ORF">GCM10011521_04440</name>
</gene>
<evidence type="ECO:0000256" key="8">
    <source>
        <dbReference type="SAM" id="Phobius"/>
    </source>
</evidence>
<evidence type="ECO:0000256" key="4">
    <source>
        <dbReference type="ARBA" id="ARBA00022741"/>
    </source>
</evidence>
<evidence type="ECO:0000259" key="9">
    <source>
        <dbReference type="Pfam" id="PF18967"/>
    </source>
</evidence>
<evidence type="ECO:0000313" key="11">
    <source>
        <dbReference type="Proteomes" id="UP000623419"/>
    </source>
</evidence>